<keyword evidence="10" id="KW-0539">Nucleus</keyword>
<dbReference type="EMBL" id="JBBXMP010000037">
    <property type="protein sequence ID" value="KAL0066293.1"/>
    <property type="molecule type" value="Genomic_DNA"/>
</dbReference>
<feature type="repeat" description="WD" evidence="11">
    <location>
        <begin position="13"/>
        <end position="54"/>
    </location>
</feature>
<name>A0ABR2ZY37_9AGAR</name>
<evidence type="ECO:0000256" key="5">
    <source>
        <dbReference type="ARBA" id="ARBA00022737"/>
    </source>
</evidence>
<gene>
    <name evidence="13" type="primary">SEC13</name>
    <name evidence="13" type="ORF">AAF712_006724</name>
</gene>
<evidence type="ECO:0000313" key="14">
    <source>
        <dbReference type="Proteomes" id="UP001437256"/>
    </source>
</evidence>
<keyword evidence="5" id="KW-0677">Repeat</keyword>
<feature type="repeat" description="WD" evidence="11">
    <location>
        <begin position="228"/>
        <end position="263"/>
    </location>
</feature>
<evidence type="ECO:0000256" key="9">
    <source>
        <dbReference type="ARBA" id="ARBA00023132"/>
    </source>
</evidence>
<keyword evidence="3" id="KW-0813">Transport</keyword>
<dbReference type="InterPro" id="IPR037363">
    <property type="entry name" value="Sec13/Seh1_fam"/>
</dbReference>
<evidence type="ECO:0000256" key="11">
    <source>
        <dbReference type="PROSITE-ProRule" id="PRU00221"/>
    </source>
</evidence>
<dbReference type="SUPFAM" id="SSF50978">
    <property type="entry name" value="WD40 repeat-like"/>
    <property type="match status" value="1"/>
</dbReference>
<evidence type="ECO:0000256" key="6">
    <source>
        <dbReference type="ARBA" id="ARBA00022816"/>
    </source>
</evidence>
<keyword evidence="14" id="KW-1185">Reference proteome</keyword>
<comment type="subcellular location">
    <subcellularLocation>
        <location evidence="1">Nucleus</location>
        <location evidence="1">Nuclear pore complex</location>
    </subcellularLocation>
</comment>
<dbReference type="InterPro" id="IPR001680">
    <property type="entry name" value="WD40_rpt"/>
</dbReference>
<evidence type="ECO:0000256" key="2">
    <source>
        <dbReference type="ARBA" id="ARBA00010102"/>
    </source>
</evidence>
<protein>
    <submittedName>
        <fullName evidence="13">GTPase-activating protein S13</fullName>
    </submittedName>
</protein>
<evidence type="ECO:0000256" key="7">
    <source>
        <dbReference type="ARBA" id="ARBA00022927"/>
    </source>
</evidence>
<keyword evidence="9" id="KW-0906">Nuclear pore complex</keyword>
<organism evidence="13 14">
    <name type="scientific">Marasmius tenuissimus</name>
    <dbReference type="NCBI Taxonomy" id="585030"/>
    <lineage>
        <taxon>Eukaryota</taxon>
        <taxon>Fungi</taxon>
        <taxon>Dikarya</taxon>
        <taxon>Basidiomycota</taxon>
        <taxon>Agaricomycotina</taxon>
        <taxon>Agaricomycetes</taxon>
        <taxon>Agaricomycetidae</taxon>
        <taxon>Agaricales</taxon>
        <taxon>Marasmiineae</taxon>
        <taxon>Marasmiaceae</taxon>
        <taxon>Marasmius</taxon>
    </lineage>
</organism>
<reference evidence="13 14" key="1">
    <citation type="submission" date="2024-05" db="EMBL/GenBank/DDBJ databases">
        <title>A draft genome resource for the thread blight pathogen Marasmius tenuissimus strain MS-2.</title>
        <authorList>
            <person name="Yulfo-Soto G.E."/>
            <person name="Baruah I.K."/>
            <person name="Amoako-Attah I."/>
            <person name="Bukari Y."/>
            <person name="Meinhardt L.W."/>
            <person name="Bailey B.A."/>
            <person name="Cohen S.P."/>
        </authorList>
    </citation>
    <scope>NUCLEOTIDE SEQUENCE [LARGE SCALE GENOMIC DNA]</scope>
    <source>
        <strain evidence="13 14">MS-2</strain>
    </source>
</reference>
<comment type="caution">
    <text evidence="13">The sequence shown here is derived from an EMBL/GenBank/DDBJ whole genome shotgun (WGS) entry which is preliminary data.</text>
</comment>
<feature type="compositionally biased region" description="Low complexity" evidence="12">
    <location>
        <begin position="178"/>
        <end position="198"/>
    </location>
</feature>
<dbReference type="InterPro" id="IPR036322">
    <property type="entry name" value="WD40_repeat_dom_sf"/>
</dbReference>
<feature type="region of interest" description="Disordered" evidence="12">
    <location>
        <begin position="278"/>
        <end position="297"/>
    </location>
</feature>
<evidence type="ECO:0000256" key="1">
    <source>
        <dbReference type="ARBA" id="ARBA00004567"/>
    </source>
</evidence>
<dbReference type="PROSITE" id="PS50082">
    <property type="entry name" value="WD_REPEATS_2"/>
    <property type="match status" value="3"/>
</dbReference>
<dbReference type="PANTHER" id="PTHR11024:SF2">
    <property type="entry name" value="PROTEIN SEC13 HOMOLOG"/>
    <property type="match status" value="1"/>
</dbReference>
<evidence type="ECO:0000313" key="13">
    <source>
        <dbReference type="EMBL" id="KAL0066293.1"/>
    </source>
</evidence>
<dbReference type="PROSITE" id="PS50294">
    <property type="entry name" value="WD_REPEATS_REGION"/>
    <property type="match status" value="2"/>
</dbReference>
<evidence type="ECO:0000256" key="3">
    <source>
        <dbReference type="ARBA" id="ARBA00022448"/>
    </source>
</evidence>
<dbReference type="Proteomes" id="UP001437256">
    <property type="component" value="Unassembled WGS sequence"/>
</dbReference>
<keyword evidence="8" id="KW-0811">Translocation</keyword>
<feature type="repeat" description="WD" evidence="11">
    <location>
        <begin position="60"/>
        <end position="94"/>
    </location>
</feature>
<dbReference type="PANTHER" id="PTHR11024">
    <property type="entry name" value="NUCLEAR PORE COMPLEX PROTEIN SEC13 / SEH1 FAMILY MEMBER"/>
    <property type="match status" value="1"/>
</dbReference>
<proteinExistence type="inferred from homology"/>
<dbReference type="InterPro" id="IPR015943">
    <property type="entry name" value="WD40/YVTN_repeat-like_dom_sf"/>
</dbReference>
<comment type="similarity">
    <text evidence="2">Belongs to the WD repeat SEC13 family.</text>
</comment>
<evidence type="ECO:0000256" key="4">
    <source>
        <dbReference type="ARBA" id="ARBA00022574"/>
    </source>
</evidence>
<dbReference type="Gene3D" id="2.130.10.10">
    <property type="entry name" value="YVTN repeat-like/Quinoprotein amine dehydrogenase"/>
    <property type="match status" value="1"/>
</dbReference>
<keyword evidence="7" id="KW-0653">Protein transport</keyword>
<evidence type="ECO:0000256" key="8">
    <source>
        <dbReference type="ARBA" id="ARBA00023010"/>
    </source>
</evidence>
<accession>A0ABR2ZY37</accession>
<keyword evidence="6" id="KW-0509">mRNA transport</keyword>
<dbReference type="Pfam" id="PF00400">
    <property type="entry name" value="WD40"/>
    <property type="match status" value="5"/>
</dbReference>
<dbReference type="SMART" id="SM00320">
    <property type="entry name" value="WD40"/>
    <property type="match status" value="6"/>
</dbReference>
<feature type="region of interest" description="Disordered" evidence="12">
    <location>
        <begin position="174"/>
        <end position="199"/>
    </location>
</feature>
<sequence>MPSATVSDSVPIETAHEDMIHDAQLDYYGKRLATCSSDRTVKVFDVVDGDSQKLAAGQTLKGHTGPVWQIAWGHPKFGQILASCSYDGKVLIWKEQPGQGWTKVREHALHTASVNSISWAPHELGPILACASSDGKISVLTFKADDGQWVADIFNGHAIGCNAVSWAPAVQPGSLITPQQSQSQPIPGQPPAQSAPSSKRFATAGCDNLVKIWGFREDSQSWVEEEILEGHADWVRDVAWAPNIGLPRSYIATASQDKTVLIWTKDTPTGSWVKTTLDPSSALTSPVPGAAAAATTSPAGKFPDVVWRVSWSLAGNLLAVSCGDGKVTLWKENLKGVWECVSDMNS</sequence>
<feature type="compositionally biased region" description="Low complexity" evidence="12">
    <location>
        <begin position="282"/>
        <end position="297"/>
    </location>
</feature>
<evidence type="ECO:0000256" key="12">
    <source>
        <dbReference type="SAM" id="MobiDB-lite"/>
    </source>
</evidence>
<evidence type="ECO:0000256" key="10">
    <source>
        <dbReference type="ARBA" id="ARBA00023242"/>
    </source>
</evidence>
<keyword evidence="4 11" id="KW-0853">WD repeat</keyword>